<comment type="caution">
    <text evidence="2">The sequence shown here is derived from an EMBL/GenBank/DDBJ whole genome shotgun (WGS) entry which is preliminary data.</text>
</comment>
<accession>A0ABW7MQG8</accession>
<dbReference type="Proteomes" id="UP001610104">
    <property type="component" value="Unassembled WGS sequence"/>
</dbReference>
<evidence type="ECO:0000313" key="3">
    <source>
        <dbReference type="Proteomes" id="UP001610104"/>
    </source>
</evidence>
<evidence type="ECO:0000313" key="2">
    <source>
        <dbReference type="EMBL" id="MFH6769045.1"/>
    </source>
</evidence>
<dbReference type="RefSeq" id="WP_395438291.1">
    <property type="nucleotide sequence ID" value="NZ_JBAWKC010000003.1"/>
</dbReference>
<dbReference type="SUPFAM" id="SSF53271">
    <property type="entry name" value="PRTase-like"/>
    <property type="match status" value="1"/>
</dbReference>
<organism evidence="2 3">
    <name type="scientific">Gaetbulibacter aquiaggeris</name>
    <dbReference type="NCBI Taxonomy" id="1735373"/>
    <lineage>
        <taxon>Bacteria</taxon>
        <taxon>Pseudomonadati</taxon>
        <taxon>Bacteroidota</taxon>
        <taxon>Flavobacteriia</taxon>
        <taxon>Flavobacteriales</taxon>
        <taxon>Flavobacteriaceae</taxon>
        <taxon>Gaetbulibacter</taxon>
    </lineage>
</organism>
<dbReference type="Gene3D" id="3.40.50.2020">
    <property type="match status" value="1"/>
</dbReference>
<proteinExistence type="predicted"/>
<dbReference type="EMBL" id="JBAWKC010000003">
    <property type="protein sequence ID" value="MFH6769045.1"/>
    <property type="molecule type" value="Genomic_DNA"/>
</dbReference>
<protein>
    <submittedName>
        <fullName evidence="2">Phosphoribosyltransferase family protein</fullName>
    </submittedName>
</protein>
<name>A0ABW7MQG8_9FLAO</name>
<dbReference type="InterPro" id="IPR029057">
    <property type="entry name" value="PRTase-like"/>
</dbReference>
<keyword evidence="3" id="KW-1185">Reference proteome</keyword>
<dbReference type="Pfam" id="PF00156">
    <property type="entry name" value="Pribosyltran"/>
    <property type="match status" value="1"/>
</dbReference>
<reference evidence="2 3" key="1">
    <citation type="submission" date="2024-02" db="EMBL/GenBank/DDBJ databases">
        <title>A Gaetbulibacter species isolated from tidal flats and genomic insights of their niches.</title>
        <authorList>
            <person name="Ye Y."/>
        </authorList>
    </citation>
    <scope>NUCLEOTIDE SEQUENCE [LARGE SCALE GENOMIC DNA]</scope>
    <source>
        <strain evidence="2 3">KEM-8</strain>
    </source>
</reference>
<dbReference type="CDD" id="cd06223">
    <property type="entry name" value="PRTases_typeI"/>
    <property type="match status" value="1"/>
</dbReference>
<keyword evidence="2" id="KW-0808">Transferase</keyword>
<dbReference type="Gene3D" id="3.30.1310.20">
    <property type="entry name" value="PRTase-like"/>
    <property type="match status" value="1"/>
</dbReference>
<keyword evidence="2" id="KW-0328">Glycosyltransferase</keyword>
<sequence>MFKDRNEAGYLLANKLEKYRSADAVILAIPRGGIPLGFIMAQNLNLPLEVVLSKKIGHPLHKEYAIGAVTLKNRILSDAAADVSQSYIESETENIRAKLNKRYADYYGDHKPLPLKDKILVIVDDGIATGNTMLSIIKMLHDEKPKKIIVAIPVAPPDAIKKLEDSPHIDEVICLLVPNNFRAVGQFYQNFDQVDDTEVKQLLNKMLKSFSN</sequence>
<gene>
    <name evidence="2" type="ORF">V8G56_09895</name>
</gene>
<feature type="domain" description="Phosphoribosyltransferase" evidence="1">
    <location>
        <begin position="11"/>
        <end position="164"/>
    </location>
</feature>
<dbReference type="GO" id="GO:0016757">
    <property type="term" value="F:glycosyltransferase activity"/>
    <property type="evidence" value="ECO:0007669"/>
    <property type="project" value="UniProtKB-KW"/>
</dbReference>
<dbReference type="InterPro" id="IPR000836">
    <property type="entry name" value="PRTase_dom"/>
</dbReference>
<evidence type="ECO:0000259" key="1">
    <source>
        <dbReference type="Pfam" id="PF00156"/>
    </source>
</evidence>